<dbReference type="SMART" id="SM01217">
    <property type="entry name" value="Fn3_like"/>
    <property type="match status" value="1"/>
</dbReference>
<feature type="chain" id="PRO_5012982843" description="beta-glucosidase" evidence="10">
    <location>
        <begin position="19"/>
        <end position="777"/>
    </location>
</feature>
<dbReference type="PRINTS" id="PR00133">
    <property type="entry name" value="GLHYDRLASE3"/>
</dbReference>
<evidence type="ECO:0000256" key="9">
    <source>
        <dbReference type="ARBA" id="ARBA00023326"/>
    </source>
</evidence>
<keyword evidence="7" id="KW-0119">Carbohydrate metabolism</keyword>
<evidence type="ECO:0000256" key="10">
    <source>
        <dbReference type="SAM" id="SignalP"/>
    </source>
</evidence>
<comment type="caution">
    <text evidence="12">The sequence shown here is derived from an EMBL/GenBank/DDBJ whole genome shotgun (WGS) entry which is preliminary data.</text>
</comment>
<reference evidence="12 13" key="1">
    <citation type="submission" date="2016-07" db="EMBL/GenBank/DDBJ databases">
        <title>Pervasive Adenine N6-methylation of Active Genes in Fungi.</title>
        <authorList>
            <consortium name="DOE Joint Genome Institute"/>
            <person name="Mondo S.J."/>
            <person name="Dannebaum R.O."/>
            <person name="Kuo R.C."/>
            <person name="Labutti K."/>
            <person name="Haridas S."/>
            <person name="Kuo A."/>
            <person name="Salamov A."/>
            <person name="Ahrendt S.R."/>
            <person name="Lipzen A."/>
            <person name="Sullivan W."/>
            <person name="Andreopoulos W.B."/>
            <person name="Clum A."/>
            <person name="Lindquist E."/>
            <person name="Daum C."/>
            <person name="Ramamoorthy G.K."/>
            <person name="Gryganskyi A."/>
            <person name="Culley D."/>
            <person name="Magnuson J.K."/>
            <person name="James T.Y."/>
            <person name="O'Malley M.A."/>
            <person name="Stajich J.E."/>
            <person name="Spatafora J.W."/>
            <person name="Visel A."/>
            <person name="Grigoriev I.V."/>
        </authorList>
    </citation>
    <scope>NUCLEOTIDE SEQUENCE [LARGE SCALE GENOMIC DNA]</scope>
    <source>
        <strain evidence="12 13">CBS 129021</strain>
    </source>
</reference>
<dbReference type="Gene3D" id="2.60.40.10">
    <property type="entry name" value="Immunoglobulins"/>
    <property type="match status" value="1"/>
</dbReference>
<dbReference type="Gene3D" id="3.20.20.300">
    <property type="entry name" value="Glycoside hydrolase, family 3, N-terminal domain"/>
    <property type="match status" value="1"/>
</dbReference>
<dbReference type="FunFam" id="3.40.50.1700:FF:000009">
    <property type="entry name" value="Periplasmic beta-glucosidase"/>
    <property type="match status" value="1"/>
</dbReference>
<evidence type="ECO:0000313" key="13">
    <source>
        <dbReference type="Proteomes" id="UP000193689"/>
    </source>
</evidence>
<feature type="domain" description="Fibronectin type III-like" evidence="11">
    <location>
        <begin position="696"/>
        <end position="765"/>
    </location>
</feature>
<evidence type="ECO:0000256" key="8">
    <source>
        <dbReference type="ARBA" id="ARBA00023295"/>
    </source>
</evidence>
<evidence type="ECO:0000256" key="5">
    <source>
        <dbReference type="ARBA" id="ARBA00022801"/>
    </source>
</evidence>
<evidence type="ECO:0000256" key="1">
    <source>
        <dbReference type="ARBA" id="ARBA00000448"/>
    </source>
</evidence>
<comment type="similarity">
    <text evidence="2">Belongs to the glycosyl hydrolase 3 family.</text>
</comment>
<dbReference type="PANTHER" id="PTHR30620:SF117">
    <property type="entry name" value="BETA-1,4-XYLOSIDASE (EUROFUNG)"/>
    <property type="match status" value="1"/>
</dbReference>
<dbReference type="InParanoid" id="A0A1Y2DQC9"/>
<dbReference type="FunFam" id="2.60.40.10:FF:000495">
    <property type="entry name" value="Periplasmic beta-glucosidase"/>
    <property type="match status" value="1"/>
</dbReference>
<dbReference type="InterPro" id="IPR002772">
    <property type="entry name" value="Glyco_hydro_3_C"/>
</dbReference>
<accession>A0A1Y2DQC9</accession>
<comment type="catalytic activity">
    <reaction evidence="1">
        <text>Hydrolysis of terminal, non-reducing beta-D-glucosyl residues with release of beta-D-glucose.</text>
        <dbReference type="EC" id="3.2.1.21"/>
    </reaction>
</comment>
<dbReference type="Pfam" id="PF14310">
    <property type="entry name" value="Fn3-like"/>
    <property type="match status" value="1"/>
</dbReference>
<dbReference type="InterPro" id="IPR036881">
    <property type="entry name" value="Glyco_hydro_3_C_sf"/>
</dbReference>
<keyword evidence="13" id="KW-1185">Reference proteome</keyword>
<keyword evidence="4 10" id="KW-0732">Signal</keyword>
<dbReference type="InterPro" id="IPR001764">
    <property type="entry name" value="Glyco_hydro_3_N"/>
</dbReference>
<evidence type="ECO:0000256" key="6">
    <source>
        <dbReference type="ARBA" id="ARBA00023180"/>
    </source>
</evidence>
<dbReference type="AlphaFoldDB" id="A0A1Y2DQC9"/>
<dbReference type="GO" id="GO:0009251">
    <property type="term" value="P:glucan catabolic process"/>
    <property type="evidence" value="ECO:0007669"/>
    <property type="project" value="TreeGrafter"/>
</dbReference>
<sequence length="777" mass="84041">MRAPTSLLSPLLLASAQAASYNGTNGTIPVYKDPKAPIDSRVEDLLSRMTIEEKTSQLVQGDVRNWMNETDYTFNETGLVWSTDKRGGQFYVGIPAPWGVFSDNIKVAQDYITQNTTLGIPAWVQSEGIHGFLIPNGTIFNSPIGFASAFNPSLVEKMGQAIAQEALALGVNNLFAPQVDLARELRFGRVEETYGEDPYLVGETGYSYVVGLQSGGVSAMVKHFAAFASPEQGVNTAPVHGGKRELLTTYLPPFKRAIIDAGATSIMSSYNCYDGIPTIADKSLLTDILRTEWGYEYYITSDAGGTDRLCSAFFMCESSPIDSEAVVNLALPAGNDIEMGGGSYNFEKIPEMIEAGTLSLDVVDEAVRRTLRAKFKMGLFEKPFPGVPKDEQKDYINTPETVALARELDTESIILLENHEEILPLRKDANIAVIGPMADFMNYGDYVPYKASLRGVTPLAGIKAASEGTVTYAQGCERWSNDESGFAEAVAAAEAADVAVVVVGTWSRDQGELWTGLNATTGEHIDTSSLNLVGAMPRLVQAVIDAGKPTVVVFSSGKPITEAWISDAAAALVQQFYPSEQGGNALADILYGDANPSGKLSVGFPYDVGTTPVYYDFLNSARAYPNPGKEYPNGTLVFGNNYILNSPLPLYEFGYGLSYSTFDYTNLQLSQTTAAKGDTVIVSVDVTNNSTRDGTEVVQLYVKDLIASVVVPNIQLKGFAKVPIKAGERETVEVEIKVDNLGVWDYNLRYVIEPGDFTVFMGSSSADLRINTTLTVT</sequence>
<dbReference type="InterPro" id="IPR051915">
    <property type="entry name" value="Cellulose_Degrad_GH3"/>
</dbReference>
<evidence type="ECO:0000256" key="2">
    <source>
        <dbReference type="ARBA" id="ARBA00005336"/>
    </source>
</evidence>
<dbReference type="SUPFAM" id="SSF51445">
    <property type="entry name" value="(Trans)glycosidases"/>
    <property type="match status" value="1"/>
</dbReference>
<keyword evidence="5 12" id="KW-0378">Hydrolase</keyword>
<evidence type="ECO:0000259" key="11">
    <source>
        <dbReference type="SMART" id="SM01217"/>
    </source>
</evidence>
<dbReference type="PANTHER" id="PTHR30620">
    <property type="entry name" value="PERIPLASMIC BETA-GLUCOSIDASE-RELATED"/>
    <property type="match status" value="1"/>
</dbReference>
<keyword evidence="9" id="KW-0624">Polysaccharide degradation</keyword>
<dbReference type="Gene3D" id="3.40.50.1700">
    <property type="entry name" value="Glycoside hydrolase family 3 C-terminal domain"/>
    <property type="match status" value="1"/>
</dbReference>
<dbReference type="FunFam" id="3.20.20.300:FF:000007">
    <property type="entry name" value="Lysosomal beta glucosidase"/>
    <property type="match status" value="1"/>
</dbReference>
<dbReference type="GeneID" id="63776882"/>
<dbReference type="Pfam" id="PF01915">
    <property type="entry name" value="Glyco_hydro_3_C"/>
    <property type="match status" value="1"/>
</dbReference>
<dbReference type="InterPro" id="IPR026891">
    <property type="entry name" value="Fn3-like"/>
</dbReference>
<dbReference type="OrthoDB" id="2123594at2759"/>
<dbReference type="InterPro" id="IPR013783">
    <property type="entry name" value="Ig-like_fold"/>
</dbReference>
<dbReference type="GO" id="GO:0008422">
    <property type="term" value="F:beta-glucosidase activity"/>
    <property type="evidence" value="ECO:0007669"/>
    <property type="project" value="UniProtKB-EC"/>
</dbReference>
<gene>
    <name evidence="12" type="ORF">BCR38DRAFT_439941</name>
</gene>
<dbReference type="InterPro" id="IPR036962">
    <property type="entry name" value="Glyco_hydro_3_N_sf"/>
</dbReference>
<keyword evidence="8" id="KW-0326">Glycosidase</keyword>
<feature type="signal peptide" evidence="10">
    <location>
        <begin position="1"/>
        <end position="18"/>
    </location>
</feature>
<dbReference type="SUPFAM" id="SSF52279">
    <property type="entry name" value="Beta-D-glucan exohydrolase, C-terminal domain"/>
    <property type="match status" value="1"/>
</dbReference>
<keyword evidence="6" id="KW-0325">Glycoprotein</keyword>
<dbReference type="RefSeq" id="XP_040713421.1">
    <property type="nucleotide sequence ID" value="XM_040860670.1"/>
</dbReference>
<dbReference type="STRING" id="1141098.A0A1Y2DQC9"/>
<evidence type="ECO:0000256" key="7">
    <source>
        <dbReference type="ARBA" id="ARBA00023277"/>
    </source>
</evidence>
<name>A0A1Y2DQC9_9PEZI</name>
<proteinExistence type="inferred from homology"/>
<organism evidence="12 13">
    <name type="scientific">Pseudomassariella vexata</name>
    <dbReference type="NCBI Taxonomy" id="1141098"/>
    <lineage>
        <taxon>Eukaryota</taxon>
        <taxon>Fungi</taxon>
        <taxon>Dikarya</taxon>
        <taxon>Ascomycota</taxon>
        <taxon>Pezizomycotina</taxon>
        <taxon>Sordariomycetes</taxon>
        <taxon>Xylariomycetidae</taxon>
        <taxon>Amphisphaeriales</taxon>
        <taxon>Pseudomassariaceae</taxon>
        <taxon>Pseudomassariella</taxon>
    </lineage>
</organism>
<dbReference type="Proteomes" id="UP000193689">
    <property type="component" value="Unassembled WGS sequence"/>
</dbReference>
<dbReference type="EC" id="3.2.1.21" evidence="3"/>
<evidence type="ECO:0000256" key="4">
    <source>
        <dbReference type="ARBA" id="ARBA00022729"/>
    </source>
</evidence>
<dbReference type="Pfam" id="PF00933">
    <property type="entry name" value="Glyco_hydro_3"/>
    <property type="match status" value="1"/>
</dbReference>
<dbReference type="InterPro" id="IPR017853">
    <property type="entry name" value="GH"/>
</dbReference>
<dbReference type="EMBL" id="MCFJ01000010">
    <property type="protein sequence ID" value="ORY61344.1"/>
    <property type="molecule type" value="Genomic_DNA"/>
</dbReference>
<evidence type="ECO:0000256" key="3">
    <source>
        <dbReference type="ARBA" id="ARBA00012744"/>
    </source>
</evidence>
<protein>
    <recommendedName>
        <fullName evidence="3">beta-glucosidase</fullName>
        <ecNumber evidence="3">3.2.1.21</ecNumber>
    </recommendedName>
</protein>
<evidence type="ECO:0000313" key="12">
    <source>
        <dbReference type="EMBL" id="ORY61344.1"/>
    </source>
</evidence>